<proteinExistence type="predicted"/>
<evidence type="ECO:0000313" key="3">
    <source>
        <dbReference type="Proteomes" id="UP000324800"/>
    </source>
</evidence>
<evidence type="ECO:0000313" key="2">
    <source>
        <dbReference type="EMBL" id="KAA6395968.1"/>
    </source>
</evidence>
<feature type="region of interest" description="Disordered" evidence="1">
    <location>
        <begin position="590"/>
        <end position="610"/>
    </location>
</feature>
<reference evidence="2 3" key="1">
    <citation type="submission" date="2019-03" db="EMBL/GenBank/DDBJ databases">
        <title>Single cell metagenomics reveals metabolic interactions within the superorganism composed of flagellate Streblomastix strix and complex community of Bacteroidetes bacteria on its surface.</title>
        <authorList>
            <person name="Treitli S.C."/>
            <person name="Kolisko M."/>
            <person name="Husnik F."/>
            <person name="Keeling P."/>
            <person name="Hampl V."/>
        </authorList>
    </citation>
    <scope>NUCLEOTIDE SEQUENCE [LARGE SCALE GENOMIC DNA]</scope>
    <source>
        <strain evidence="2">ST1C</strain>
    </source>
</reference>
<dbReference type="AlphaFoldDB" id="A0A5J4WMF6"/>
<dbReference type="Proteomes" id="UP000324800">
    <property type="component" value="Unassembled WGS sequence"/>
</dbReference>
<feature type="compositionally biased region" description="Basic residues" evidence="1">
    <location>
        <begin position="329"/>
        <end position="340"/>
    </location>
</feature>
<comment type="caution">
    <text evidence="2">The sequence shown here is derived from an EMBL/GenBank/DDBJ whole genome shotgun (WGS) entry which is preliminary data.</text>
</comment>
<sequence length="678" mass="77983">TYDLIPINEEEEERDEKRLKDERFIVKQQIIDELHIFDTAVATGEPCSFYTDIQADILDAILGFVSSYKDGKLVKQAKKKADDRKKEKDDKGLSDKVLEADERANENTPFLFTYDKLDHILVGDEQLEIEGEDQLDKDKIEEAKEQHHLLRVREIIRAGEKLQSPAVFFYSLSILLHVTEEKPQEKEQVKPKLSQKDIKDNKEKEIKDKETKARKDKVNKEVRKIVFDSLKRSLWLESFELSELVGLLRSSYGEKPAGQFAGDSKGLYAFLLKDQDKARKPIAGHYGSLVSPLLSEVLFYTRLYSLLEQEKDEQKERERQIKDQIEKDRKRKEKERKKSNKTTAKTGQTKPDKLKDVQEDEQKEQEIINSFKEKEKDVENHSLASALQRQIDLIKYKKFADLVKERKLQKTKDKKVKKETPIKQYAIPEFEQEKGHWTKLFAESYYTYLLETKLSKSNITAEIAYIKEREQINEESGDKELNNEDEQKEENDPLGQTLNSLTKEFIGKQSVISRSTSVTKGSSNQVLKSKSPNAEKLLDEAVDEKLRDKAIRSVILQYFRPFLQERLSDSFIQSGINLIKAYTQTSPLRPSGDIDIKQDKKTKKGQSADSQGEAVFLPGLNFGTLITTLSLSRVDSPLALMILSISTPKLKRVCVQGVSWINAPGVVRLARICAEIEV</sequence>
<feature type="compositionally biased region" description="Basic and acidic residues" evidence="1">
    <location>
        <begin position="472"/>
        <end position="482"/>
    </location>
</feature>
<feature type="region of interest" description="Disordered" evidence="1">
    <location>
        <begin position="315"/>
        <end position="361"/>
    </location>
</feature>
<gene>
    <name evidence="2" type="ORF">EZS28_008502</name>
</gene>
<evidence type="ECO:0000256" key="1">
    <source>
        <dbReference type="SAM" id="MobiDB-lite"/>
    </source>
</evidence>
<accession>A0A5J4WMF6</accession>
<name>A0A5J4WMF6_9EUKA</name>
<feature type="compositionally biased region" description="Basic and acidic residues" evidence="1">
    <location>
        <begin position="315"/>
        <end position="328"/>
    </location>
</feature>
<dbReference type="EMBL" id="SNRW01001549">
    <property type="protein sequence ID" value="KAA6395968.1"/>
    <property type="molecule type" value="Genomic_DNA"/>
</dbReference>
<organism evidence="2 3">
    <name type="scientific">Streblomastix strix</name>
    <dbReference type="NCBI Taxonomy" id="222440"/>
    <lineage>
        <taxon>Eukaryota</taxon>
        <taxon>Metamonada</taxon>
        <taxon>Preaxostyla</taxon>
        <taxon>Oxymonadida</taxon>
        <taxon>Streblomastigidae</taxon>
        <taxon>Streblomastix</taxon>
    </lineage>
</organism>
<feature type="region of interest" description="Disordered" evidence="1">
    <location>
        <begin position="472"/>
        <end position="495"/>
    </location>
</feature>
<feature type="region of interest" description="Disordered" evidence="1">
    <location>
        <begin position="185"/>
        <end position="211"/>
    </location>
</feature>
<protein>
    <submittedName>
        <fullName evidence="2">Uncharacterized protein</fullName>
    </submittedName>
</protein>
<feature type="non-terminal residue" evidence="2">
    <location>
        <position position="1"/>
    </location>
</feature>